<proteinExistence type="predicted"/>
<reference evidence="2 3" key="1">
    <citation type="submission" date="2024-09" db="EMBL/GenBank/DDBJ databases">
        <title>Chromosome-scale assembly of Riccia fluitans.</title>
        <authorList>
            <person name="Paukszto L."/>
            <person name="Sawicki J."/>
            <person name="Karawczyk K."/>
            <person name="Piernik-Szablinska J."/>
            <person name="Szczecinska M."/>
            <person name="Mazdziarz M."/>
        </authorList>
    </citation>
    <scope>NUCLEOTIDE SEQUENCE [LARGE SCALE GENOMIC DNA]</scope>
    <source>
        <strain evidence="2">Rf_01</strain>
        <tissue evidence="2">Aerial parts of the thallus</tissue>
    </source>
</reference>
<dbReference type="Proteomes" id="UP001605036">
    <property type="component" value="Unassembled WGS sequence"/>
</dbReference>
<protein>
    <submittedName>
        <fullName evidence="2">Uncharacterized protein</fullName>
    </submittedName>
</protein>
<comment type="caution">
    <text evidence="2">The sequence shown here is derived from an EMBL/GenBank/DDBJ whole genome shotgun (WGS) entry which is preliminary data.</text>
</comment>
<accession>A0ABD1Y528</accession>
<sequence>MPLLVVGVLPAHVKRITKDDAATSPPRLVRVRIVERWAEIPSHPGLRYPTTRTPPFSPVRGNPVAVLDGQRRTPRPTGHGGKPPRN</sequence>
<dbReference type="AlphaFoldDB" id="A0ABD1Y528"/>
<feature type="region of interest" description="Disordered" evidence="1">
    <location>
        <begin position="43"/>
        <end position="86"/>
    </location>
</feature>
<organism evidence="2 3">
    <name type="scientific">Riccia fluitans</name>
    <dbReference type="NCBI Taxonomy" id="41844"/>
    <lineage>
        <taxon>Eukaryota</taxon>
        <taxon>Viridiplantae</taxon>
        <taxon>Streptophyta</taxon>
        <taxon>Embryophyta</taxon>
        <taxon>Marchantiophyta</taxon>
        <taxon>Marchantiopsida</taxon>
        <taxon>Marchantiidae</taxon>
        <taxon>Marchantiales</taxon>
        <taxon>Ricciaceae</taxon>
        <taxon>Riccia</taxon>
    </lineage>
</organism>
<name>A0ABD1Y528_9MARC</name>
<dbReference type="EMBL" id="JBHFFA010000006">
    <property type="protein sequence ID" value="KAL2621721.1"/>
    <property type="molecule type" value="Genomic_DNA"/>
</dbReference>
<gene>
    <name evidence="2" type="ORF">R1flu_001926</name>
</gene>
<evidence type="ECO:0000313" key="2">
    <source>
        <dbReference type="EMBL" id="KAL2621721.1"/>
    </source>
</evidence>
<evidence type="ECO:0000313" key="3">
    <source>
        <dbReference type="Proteomes" id="UP001605036"/>
    </source>
</evidence>
<evidence type="ECO:0000256" key="1">
    <source>
        <dbReference type="SAM" id="MobiDB-lite"/>
    </source>
</evidence>
<keyword evidence="3" id="KW-1185">Reference proteome</keyword>